<dbReference type="KEGG" id="nneo:PQG83_10965"/>
<protein>
    <submittedName>
        <fullName evidence="2">Glycosyltransferase family 4 protein</fullName>
    </submittedName>
</protein>
<reference evidence="2 3" key="1">
    <citation type="submission" date="2023-01" db="EMBL/GenBank/DDBJ databases">
        <title>Cultivation and genomic characterization of new, ubiquitous marine nitrite-oxidizing bacteria from the Nitrospirales.</title>
        <authorList>
            <person name="Mueller A.J."/>
            <person name="Daebeler A."/>
            <person name="Herbold C.W."/>
            <person name="Kirkegaard R.H."/>
            <person name="Daims H."/>
        </authorList>
    </citation>
    <scope>NUCLEOTIDE SEQUENCE [LARGE SCALE GENOMIC DNA]</scope>
    <source>
        <strain evidence="2 3">DK</strain>
    </source>
</reference>
<dbReference type="InterPro" id="IPR001296">
    <property type="entry name" value="Glyco_trans_1"/>
</dbReference>
<sequence length="396" mass="44810">MALQNANKKLVIITNVRHYEVAGQFYASGPYTLQIQPLADLFEKVLIAAPFQKGLPPRDCLPFANGNISILPQMETGGRTFKEKILLYVNIPRHLLELSNAMLKGDVIQVRCPCNLGLFGTILAPLFSKYLIANYAGQWMSFTGEPFSYRLQRFILRSWWWRNGLVFVYGGEPNQPKQVIPIFASTMTAKQVQRGVEAAGQKQLTFPIQILFVGRLVPAKGVDVLLKAASALLKQNISFKLSIVGDGHDRGRLETMTKQLDLEKNVHFVGPLPYVEVMSWYEKAHVLVLPTKSEGFPKVLVEAMCYGVVCVATDTGLIPWMLKERGFVFPYGDVEKLAAQLRCIMEDPSMVQRLSKEASAWAQNYSIEGVREALRRLFLERWNYSFLKEEDKERGE</sequence>
<dbReference type="PANTHER" id="PTHR45947">
    <property type="entry name" value="SULFOQUINOVOSYL TRANSFERASE SQD2"/>
    <property type="match status" value="1"/>
</dbReference>
<name>A0AA96JU53_9BACT</name>
<dbReference type="SUPFAM" id="SSF53756">
    <property type="entry name" value="UDP-Glycosyltransferase/glycogen phosphorylase"/>
    <property type="match status" value="1"/>
</dbReference>
<gene>
    <name evidence="2" type="ORF">PQG83_10965</name>
</gene>
<keyword evidence="3" id="KW-1185">Reference proteome</keyword>
<dbReference type="PANTHER" id="PTHR45947:SF3">
    <property type="entry name" value="SULFOQUINOVOSYL TRANSFERASE SQD2"/>
    <property type="match status" value="1"/>
</dbReference>
<evidence type="ECO:0000259" key="1">
    <source>
        <dbReference type="Pfam" id="PF00534"/>
    </source>
</evidence>
<dbReference type="Pfam" id="PF00534">
    <property type="entry name" value="Glycos_transf_1"/>
    <property type="match status" value="1"/>
</dbReference>
<dbReference type="AlphaFoldDB" id="A0AA96JU53"/>
<dbReference type="RefSeq" id="WP_312740816.1">
    <property type="nucleotide sequence ID" value="NZ_CP116968.1"/>
</dbReference>
<dbReference type="InterPro" id="IPR050194">
    <property type="entry name" value="Glycosyltransferase_grp1"/>
</dbReference>
<proteinExistence type="predicted"/>
<dbReference type="Gene3D" id="3.40.50.2000">
    <property type="entry name" value="Glycogen Phosphorylase B"/>
    <property type="match status" value="2"/>
</dbReference>
<dbReference type="GO" id="GO:0016757">
    <property type="term" value="F:glycosyltransferase activity"/>
    <property type="evidence" value="ECO:0007669"/>
    <property type="project" value="InterPro"/>
</dbReference>
<evidence type="ECO:0000313" key="2">
    <source>
        <dbReference type="EMBL" id="WNM60283.1"/>
    </source>
</evidence>
<evidence type="ECO:0000313" key="3">
    <source>
        <dbReference type="Proteomes" id="UP001302494"/>
    </source>
</evidence>
<feature type="domain" description="Glycosyl transferase family 1" evidence="1">
    <location>
        <begin position="208"/>
        <end position="359"/>
    </location>
</feature>
<dbReference type="EMBL" id="CP116968">
    <property type="protein sequence ID" value="WNM60283.1"/>
    <property type="molecule type" value="Genomic_DNA"/>
</dbReference>
<dbReference type="Proteomes" id="UP001302494">
    <property type="component" value="Chromosome"/>
</dbReference>
<accession>A0AA96JU53</accession>
<dbReference type="CDD" id="cd03801">
    <property type="entry name" value="GT4_PimA-like"/>
    <property type="match status" value="1"/>
</dbReference>
<organism evidence="2 3">
    <name type="scientific">Candidatus Nitrospira neomarina</name>
    <dbReference type="NCBI Taxonomy" id="3020899"/>
    <lineage>
        <taxon>Bacteria</taxon>
        <taxon>Pseudomonadati</taxon>
        <taxon>Nitrospirota</taxon>
        <taxon>Nitrospiria</taxon>
        <taxon>Nitrospirales</taxon>
        <taxon>Nitrospiraceae</taxon>
        <taxon>Nitrospira</taxon>
    </lineage>
</organism>